<evidence type="ECO:0000256" key="2">
    <source>
        <dbReference type="PIRSR" id="PIRSR613078-2"/>
    </source>
</evidence>
<feature type="binding site" evidence="2">
    <location>
        <position position="61"/>
    </location>
    <ligand>
        <name>substrate</name>
    </ligand>
</feature>
<accession>A0A5C4XRG8</accession>
<dbReference type="InterPro" id="IPR029033">
    <property type="entry name" value="His_PPase_superfam"/>
</dbReference>
<feature type="active site" description="Tele-phosphohistidine intermediate" evidence="1">
    <location>
        <position position="8"/>
    </location>
</feature>
<protein>
    <submittedName>
        <fullName evidence="3">Histidine phosphatase family protein</fullName>
    </submittedName>
</protein>
<organism evidence="3 4">
    <name type="scientific">Aliirhizobium smilacinae</name>
    <dbReference type="NCBI Taxonomy" id="1395944"/>
    <lineage>
        <taxon>Bacteria</taxon>
        <taxon>Pseudomonadati</taxon>
        <taxon>Pseudomonadota</taxon>
        <taxon>Alphaproteobacteria</taxon>
        <taxon>Hyphomicrobiales</taxon>
        <taxon>Rhizobiaceae</taxon>
        <taxon>Aliirhizobium</taxon>
    </lineage>
</organism>
<gene>
    <name evidence="3" type="ORF">FHP24_06565</name>
</gene>
<dbReference type="CDD" id="cd07067">
    <property type="entry name" value="HP_PGM_like"/>
    <property type="match status" value="1"/>
</dbReference>
<evidence type="ECO:0000313" key="3">
    <source>
        <dbReference type="EMBL" id="TNM65887.1"/>
    </source>
</evidence>
<sequence length="205" mass="22979">MLIYVIRHGQTDWNAEGRLQGQKDIPINAIGRGQATRNGETLRDLVGSADGFDFVASPLSRTRETMERVRTAMGLDPMGYRTDERLRELSFGDWEGFTTAEIKKSVPERLRERSKNKWSFIPPGPDAESYEILSWRIGAWLASLKGPTISVSHGGVLRSLFRIIGNVDENEAANMPIHQDRIVRIEMHDSEAKDGAAAKSTIAWI</sequence>
<dbReference type="PROSITE" id="PS00175">
    <property type="entry name" value="PG_MUTASE"/>
    <property type="match status" value="1"/>
</dbReference>
<dbReference type="SMART" id="SM00855">
    <property type="entry name" value="PGAM"/>
    <property type="match status" value="1"/>
</dbReference>
<evidence type="ECO:0000313" key="4">
    <source>
        <dbReference type="Proteomes" id="UP000311605"/>
    </source>
</evidence>
<comment type="caution">
    <text evidence="3">The sequence shown here is derived from an EMBL/GenBank/DDBJ whole genome shotgun (WGS) entry which is preliminary data.</text>
</comment>
<feature type="active site" description="Proton donor/acceptor" evidence="1">
    <location>
        <position position="88"/>
    </location>
</feature>
<dbReference type="PANTHER" id="PTHR48100:SF59">
    <property type="entry name" value="ADENOSYLCOBALAMIN_ALPHA-RIBAZOLE PHOSPHATASE"/>
    <property type="match status" value="1"/>
</dbReference>
<dbReference type="Gene3D" id="3.40.50.1240">
    <property type="entry name" value="Phosphoglycerate mutase-like"/>
    <property type="match status" value="1"/>
</dbReference>
<dbReference type="PANTHER" id="PTHR48100">
    <property type="entry name" value="BROAD-SPECIFICITY PHOSPHATASE YOR283W-RELATED"/>
    <property type="match status" value="1"/>
</dbReference>
<dbReference type="InterPro" id="IPR001345">
    <property type="entry name" value="PG/BPGM_mutase_AS"/>
</dbReference>
<dbReference type="RefSeq" id="WP_139674543.1">
    <property type="nucleotide sequence ID" value="NZ_VDMN01000001.1"/>
</dbReference>
<dbReference type="EMBL" id="VDMN01000001">
    <property type="protein sequence ID" value="TNM65887.1"/>
    <property type="molecule type" value="Genomic_DNA"/>
</dbReference>
<dbReference type="SUPFAM" id="SSF53254">
    <property type="entry name" value="Phosphoglycerate mutase-like"/>
    <property type="match status" value="1"/>
</dbReference>
<dbReference type="GO" id="GO:0005737">
    <property type="term" value="C:cytoplasm"/>
    <property type="evidence" value="ECO:0007669"/>
    <property type="project" value="TreeGrafter"/>
</dbReference>
<feature type="binding site" evidence="2">
    <location>
        <begin position="7"/>
        <end position="14"/>
    </location>
    <ligand>
        <name>substrate</name>
    </ligand>
</feature>
<evidence type="ECO:0000256" key="1">
    <source>
        <dbReference type="PIRSR" id="PIRSR613078-1"/>
    </source>
</evidence>
<dbReference type="Pfam" id="PF00300">
    <property type="entry name" value="His_Phos_1"/>
    <property type="match status" value="1"/>
</dbReference>
<dbReference type="InterPro" id="IPR013078">
    <property type="entry name" value="His_Pase_superF_clade-1"/>
</dbReference>
<dbReference type="OrthoDB" id="9781415at2"/>
<reference evidence="3 4" key="1">
    <citation type="submission" date="2019-06" db="EMBL/GenBank/DDBJ databases">
        <title>The draft genome of Rhizobium smilacinae PTYR-5.</title>
        <authorList>
            <person name="Liu L."/>
            <person name="Li L."/>
            <person name="Zhang X."/>
        </authorList>
    </citation>
    <scope>NUCLEOTIDE SEQUENCE [LARGE SCALE GENOMIC DNA]</scope>
    <source>
        <strain evidence="3 4">PTYR-5</strain>
    </source>
</reference>
<dbReference type="PIRSF" id="PIRSF000709">
    <property type="entry name" value="6PFK_2-Ptase"/>
    <property type="match status" value="1"/>
</dbReference>
<keyword evidence="4" id="KW-1185">Reference proteome</keyword>
<dbReference type="InterPro" id="IPR050275">
    <property type="entry name" value="PGM_Phosphatase"/>
</dbReference>
<dbReference type="AlphaFoldDB" id="A0A5C4XRG8"/>
<dbReference type="GO" id="GO:0016791">
    <property type="term" value="F:phosphatase activity"/>
    <property type="evidence" value="ECO:0007669"/>
    <property type="project" value="TreeGrafter"/>
</dbReference>
<dbReference type="Proteomes" id="UP000311605">
    <property type="component" value="Unassembled WGS sequence"/>
</dbReference>
<name>A0A5C4XRG8_9HYPH</name>
<proteinExistence type="predicted"/>